<feature type="region of interest" description="Disordered" evidence="1">
    <location>
        <begin position="78"/>
        <end position="132"/>
    </location>
</feature>
<gene>
    <name evidence="2" type="ORF">Vau01_028540</name>
</gene>
<protein>
    <submittedName>
        <fullName evidence="2">Uncharacterized protein</fullName>
    </submittedName>
</protein>
<name>A0A8J3Z2X6_9ACTN</name>
<sequence length="379" mass="39052">MRGLEDALARIARRDELRERSTVTRRSDSVSPVVDEVADALRAVVERNPGVFATVVVQEAETAWSVWIGEWDGTLHTRVTTLDPDPPVTDSAPPLKPGASPSSSPAVTPVTAPSASPAVTPAASPSASPAVTPVAAPVTPVAAPVPAALEPAIPLPRRRPMSPANRPAAALPAGPSPQPGPAPIADLLRPRSADSLSDAETPPMGFRPPLVDAGAPLPKRFPDSGIPLPRRRPAPPFGAPLGQGPPALPSAPTPAATTLPPLSAPRAALAGTIPAQRSPAQVPGAQAPASRLSAELEDTTWPPHYHPSHRVERASHRADPQPAPAGAASALPVPTMPAPPLAAAQRVSGPAMNDRVAGRIAEMLRREAKRDKHDNRGLA</sequence>
<feature type="compositionally biased region" description="Low complexity" evidence="1">
    <location>
        <begin position="99"/>
        <end position="132"/>
    </location>
</feature>
<evidence type="ECO:0000256" key="1">
    <source>
        <dbReference type="SAM" id="MobiDB-lite"/>
    </source>
</evidence>
<comment type="caution">
    <text evidence="2">The sequence shown here is derived from an EMBL/GenBank/DDBJ whole genome shotgun (WGS) entry which is preliminary data.</text>
</comment>
<dbReference type="AlphaFoldDB" id="A0A8J3Z2X6"/>
<dbReference type="Proteomes" id="UP000612585">
    <property type="component" value="Unassembled WGS sequence"/>
</dbReference>
<reference evidence="2" key="1">
    <citation type="submission" date="2021-01" db="EMBL/GenBank/DDBJ databases">
        <title>Whole genome shotgun sequence of Virgisporangium aurantiacum NBRC 16421.</title>
        <authorList>
            <person name="Komaki H."/>
            <person name="Tamura T."/>
        </authorList>
    </citation>
    <scope>NUCLEOTIDE SEQUENCE</scope>
    <source>
        <strain evidence="2">NBRC 16421</strain>
    </source>
</reference>
<dbReference type="RefSeq" id="WP_203992004.1">
    <property type="nucleotide sequence ID" value="NZ_BOPG01000017.1"/>
</dbReference>
<organism evidence="2 3">
    <name type="scientific">Virgisporangium aurantiacum</name>
    <dbReference type="NCBI Taxonomy" id="175570"/>
    <lineage>
        <taxon>Bacteria</taxon>
        <taxon>Bacillati</taxon>
        <taxon>Actinomycetota</taxon>
        <taxon>Actinomycetes</taxon>
        <taxon>Micromonosporales</taxon>
        <taxon>Micromonosporaceae</taxon>
        <taxon>Virgisporangium</taxon>
    </lineage>
</organism>
<keyword evidence="3" id="KW-1185">Reference proteome</keyword>
<dbReference type="EMBL" id="BOPG01000017">
    <property type="protein sequence ID" value="GIJ55338.1"/>
    <property type="molecule type" value="Genomic_DNA"/>
</dbReference>
<evidence type="ECO:0000313" key="2">
    <source>
        <dbReference type="EMBL" id="GIJ55338.1"/>
    </source>
</evidence>
<evidence type="ECO:0000313" key="3">
    <source>
        <dbReference type="Proteomes" id="UP000612585"/>
    </source>
</evidence>
<feature type="compositionally biased region" description="Basic and acidic residues" evidence="1">
    <location>
        <begin position="309"/>
        <end position="319"/>
    </location>
</feature>
<proteinExistence type="predicted"/>
<feature type="region of interest" description="Disordered" evidence="1">
    <location>
        <begin position="154"/>
        <end position="351"/>
    </location>
</feature>
<feature type="compositionally biased region" description="Low complexity" evidence="1">
    <location>
        <begin position="253"/>
        <end position="270"/>
    </location>
</feature>
<accession>A0A8J3Z2X6</accession>